<dbReference type="KEGG" id="caqu:CAQU_04185"/>
<dbReference type="Gene3D" id="1.10.10.10">
    <property type="entry name" value="Winged helix-like DNA-binding domain superfamily/Winged helix DNA-binding domain"/>
    <property type="match status" value="1"/>
</dbReference>
<accession>A0A1L7CEW5</accession>
<name>A0A1L7CEW5_9CORY</name>
<dbReference type="RefSeq" id="WP_075725456.1">
    <property type="nucleotide sequence ID" value="NZ_CP009245.1"/>
</dbReference>
<dbReference type="GO" id="GO:0008170">
    <property type="term" value="F:N-methyltransferase activity"/>
    <property type="evidence" value="ECO:0007669"/>
    <property type="project" value="InterPro"/>
</dbReference>
<dbReference type="GO" id="GO:0003677">
    <property type="term" value="F:DNA binding"/>
    <property type="evidence" value="ECO:0007669"/>
    <property type="project" value="InterPro"/>
</dbReference>
<gene>
    <name evidence="2" type="ORF">CAQU_04185</name>
</gene>
<dbReference type="EMBL" id="CP009245">
    <property type="protein sequence ID" value="APT84402.1"/>
    <property type="molecule type" value="Genomic_DNA"/>
</dbReference>
<evidence type="ECO:0000259" key="1">
    <source>
        <dbReference type="Pfam" id="PF02384"/>
    </source>
</evidence>
<evidence type="ECO:0000313" key="2">
    <source>
        <dbReference type="EMBL" id="APT84402.1"/>
    </source>
</evidence>
<dbReference type="InterPro" id="IPR052916">
    <property type="entry name" value="Type-I_RE_MTase_Subunit"/>
</dbReference>
<keyword evidence="3" id="KW-1185">Reference proteome</keyword>
<dbReference type="AlphaFoldDB" id="A0A1L7CEW5"/>
<dbReference type="InterPro" id="IPR029063">
    <property type="entry name" value="SAM-dependent_MTases_sf"/>
</dbReference>
<dbReference type="REBASE" id="182330">
    <property type="entry name" value="M.Cam44791ORF4185P"/>
</dbReference>
<dbReference type="PANTHER" id="PTHR42998:SF1">
    <property type="entry name" value="TYPE I RESTRICTION ENZYME HINDI METHYLASE SUBUNIT"/>
    <property type="match status" value="1"/>
</dbReference>
<dbReference type="OrthoDB" id="9784823at2"/>
<organism evidence="2 3">
    <name type="scientific">Corynebacterium aquilae DSM 44791</name>
    <dbReference type="NCBI Taxonomy" id="1431546"/>
    <lineage>
        <taxon>Bacteria</taxon>
        <taxon>Bacillati</taxon>
        <taxon>Actinomycetota</taxon>
        <taxon>Actinomycetes</taxon>
        <taxon>Mycobacteriales</taxon>
        <taxon>Corynebacteriaceae</taxon>
        <taxon>Corynebacterium</taxon>
    </lineage>
</organism>
<dbReference type="SUPFAM" id="SSF53335">
    <property type="entry name" value="S-adenosyl-L-methionine-dependent methyltransferases"/>
    <property type="match status" value="1"/>
</dbReference>
<feature type="domain" description="DNA methylase adenine-specific" evidence="1">
    <location>
        <begin position="221"/>
        <end position="424"/>
    </location>
</feature>
<dbReference type="PANTHER" id="PTHR42998">
    <property type="entry name" value="TYPE I RESTRICTION ENZYME HINDVIIP M PROTEIN-RELATED"/>
    <property type="match status" value="1"/>
</dbReference>
<sequence length="700" mass="75399">MTNPTPQGTLALKDIAALAGVSRAAVSNWRSRHEDFPAPAPTSTDRKPVFNYNDVVAWLEAHDQLDEKSKAALKDAQFKAIVRPFAKSFDDPLQSASLVLAALAVRKWSHGANTTFNWSQFLENPSMEDLQAAFLAEDFPVELPEKCLTYWPTRFGREDPTASFADLIHGLESLGVDDYPALSRLALDFFLSTGGRGRDSWYGHPASAPATLLAQAAASTDVDSPVVYDPTGGIGGVFAELAAIVSEPNHDTSFADFTGISAEISPYVVMVAVLRTYLEELPLQVLLADSLTSDDTRGLDADIVVSEGPFGMVVDAETRDRIVAESGLNITMRHTAENCFLLHSYNSARADGHAYVLAPPMTGFEKTSRSLRETLVATGAVEAVIQLPSAFFTYTRVAPMLWVLKKPGATASDPSFVAVDASQVKDPETQVGDWLRALRAGQDLPVPHARVGLAELVTAGGEILPDRLAAAPVDPEEVSAQWVSARDTVIEAVSRMGDAPNLEFGDVPPRAPRARTVKELLDEGALKKLRPVILRRDADESSGTKVLPFALQRKPDLEPKFVGDSSRWDALQVGDVLVHKIGQRIHVITEQDLDPEVLGDATLVASEGWLAFRVTLKNLDPVIVAAAIAAHLNAQSAVEKSRVGVPSVDAVKIPLYDAEDQARIVSQLAQLNQMADAARQLSSLTDDAHSAYLAALAAVN</sequence>
<protein>
    <recommendedName>
        <fullName evidence="1">DNA methylase adenine-specific domain-containing protein</fullName>
    </recommendedName>
</protein>
<dbReference type="Proteomes" id="UP000185478">
    <property type="component" value="Chromosome"/>
</dbReference>
<evidence type="ECO:0000313" key="3">
    <source>
        <dbReference type="Proteomes" id="UP000185478"/>
    </source>
</evidence>
<dbReference type="Pfam" id="PF02384">
    <property type="entry name" value="N6_Mtase"/>
    <property type="match status" value="1"/>
</dbReference>
<dbReference type="InterPro" id="IPR003356">
    <property type="entry name" value="DNA_methylase_A-5"/>
</dbReference>
<dbReference type="Gene3D" id="3.40.50.150">
    <property type="entry name" value="Vaccinia Virus protein VP39"/>
    <property type="match status" value="1"/>
</dbReference>
<dbReference type="InterPro" id="IPR036388">
    <property type="entry name" value="WH-like_DNA-bd_sf"/>
</dbReference>
<proteinExistence type="predicted"/>
<reference evidence="2 3" key="1">
    <citation type="submission" date="2014-08" db="EMBL/GenBank/DDBJ databases">
        <title>Complete genome sequence of Corynebacterium aquilae S-613T(T) (=DSM 44791(T)), isolated from the choana of a healthy golden eagle.</title>
        <authorList>
            <person name="Ruckert C."/>
            <person name="Albersmeier A."/>
            <person name="Winkler A."/>
            <person name="Kalinowski J."/>
        </authorList>
    </citation>
    <scope>NUCLEOTIDE SEQUENCE [LARGE SCALE GENOMIC DNA]</scope>
    <source>
        <strain evidence="2 3">S-613</strain>
    </source>
</reference>